<feature type="chain" id="PRO_5046362968" description="DUF4156 domain-containing protein" evidence="1">
    <location>
        <begin position="19"/>
        <end position="85"/>
    </location>
</feature>
<evidence type="ECO:0000313" key="2">
    <source>
        <dbReference type="EMBL" id="MFH6564922.1"/>
    </source>
</evidence>
<dbReference type="EMBL" id="JBINXB010000002">
    <property type="protein sequence ID" value="MFH6564922.1"/>
    <property type="molecule type" value="Genomic_DNA"/>
</dbReference>
<feature type="signal peptide" evidence="1">
    <location>
        <begin position="1"/>
        <end position="18"/>
    </location>
</feature>
<sequence length="85" mass="8799">MRAPSLLIMAFTALASLAACTTQLTSEGAKVDFVTASAASQCDEIKMFTVQGSGADEALRIAFNEAATLGADSMILTSGKRLIPE</sequence>
<protein>
    <recommendedName>
        <fullName evidence="4">DUF4156 domain-containing protein</fullName>
    </recommendedName>
</protein>
<dbReference type="PROSITE" id="PS51257">
    <property type="entry name" value="PROKAR_LIPOPROTEIN"/>
    <property type="match status" value="1"/>
</dbReference>
<dbReference type="RefSeq" id="WP_395246558.1">
    <property type="nucleotide sequence ID" value="NZ_JBINXA010000003.1"/>
</dbReference>
<proteinExistence type="predicted"/>
<keyword evidence="3" id="KW-1185">Reference proteome</keyword>
<organism evidence="2 3">
    <name type="scientific">Pseudomonas kulmbachensis</name>
    <dbReference type="NCBI Taxonomy" id="3043408"/>
    <lineage>
        <taxon>Bacteria</taxon>
        <taxon>Pseudomonadati</taxon>
        <taxon>Pseudomonadota</taxon>
        <taxon>Gammaproteobacteria</taxon>
        <taxon>Pseudomonadales</taxon>
        <taxon>Pseudomonadaceae</taxon>
        <taxon>Pseudomonas</taxon>
    </lineage>
</organism>
<gene>
    <name evidence="2" type="ORF">ACHMWK_02855</name>
</gene>
<accession>A0ABW7LTF6</accession>
<evidence type="ECO:0000256" key="1">
    <source>
        <dbReference type="SAM" id="SignalP"/>
    </source>
</evidence>
<reference evidence="2 3" key="1">
    <citation type="submission" date="2024-10" db="EMBL/GenBank/DDBJ databases">
        <title>Aeromonas and Pseudomonas from the Cagarras Archipelago, Rio de Janeiro, Brazil.</title>
        <authorList>
            <person name="Canellas A.L.B."/>
            <person name="Laport M.S."/>
        </authorList>
    </citation>
    <scope>NUCLEOTIDE SEQUENCE [LARGE SCALE GENOMIC DNA]</scope>
    <source>
        <strain evidence="2 3">CPF-4</strain>
    </source>
</reference>
<name>A0ABW7LTF6_9PSED</name>
<dbReference type="Proteomes" id="UP001609821">
    <property type="component" value="Unassembled WGS sequence"/>
</dbReference>
<keyword evidence="1" id="KW-0732">Signal</keyword>
<evidence type="ECO:0008006" key="4">
    <source>
        <dbReference type="Google" id="ProtNLM"/>
    </source>
</evidence>
<evidence type="ECO:0000313" key="3">
    <source>
        <dbReference type="Proteomes" id="UP001609821"/>
    </source>
</evidence>
<comment type="caution">
    <text evidence="2">The sequence shown here is derived from an EMBL/GenBank/DDBJ whole genome shotgun (WGS) entry which is preliminary data.</text>
</comment>